<dbReference type="Gene3D" id="3.40.47.10">
    <property type="match status" value="1"/>
</dbReference>
<dbReference type="InterPro" id="IPR040771">
    <property type="entry name" value="TLP1_add_C"/>
</dbReference>
<feature type="region of interest" description="Disordered" evidence="4">
    <location>
        <begin position="156"/>
        <end position="180"/>
    </location>
</feature>
<dbReference type="PANTHER" id="PTHR18919">
    <property type="entry name" value="ACETYL-COA C-ACYLTRANSFERASE"/>
    <property type="match status" value="1"/>
</dbReference>
<protein>
    <recommendedName>
        <fullName evidence="5">Thiolase-like protein type 1 additional C-terminal domain-containing protein</fullName>
    </recommendedName>
</protein>
<evidence type="ECO:0000256" key="3">
    <source>
        <dbReference type="ARBA" id="ARBA00023315"/>
    </source>
</evidence>
<dbReference type="Pfam" id="PF18313">
    <property type="entry name" value="TLP1_add_C"/>
    <property type="match status" value="1"/>
</dbReference>
<comment type="caution">
    <text evidence="6">The sequence shown here is derived from an EMBL/GenBank/DDBJ whole genome shotgun (WGS) entry which is preliminary data.</text>
</comment>
<dbReference type="GO" id="GO:0016746">
    <property type="term" value="F:acyltransferase activity"/>
    <property type="evidence" value="ECO:0007669"/>
    <property type="project" value="UniProtKB-KW"/>
</dbReference>
<keyword evidence="2" id="KW-0808">Transferase</keyword>
<accession>A0A812QU43</accession>
<dbReference type="Gene3D" id="2.40.50.840">
    <property type="match status" value="1"/>
</dbReference>
<evidence type="ECO:0000313" key="6">
    <source>
        <dbReference type="EMBL" id="CAE7403220.1"/>
    </source>
</evidence>
<evidence type="ECO:0000313" key="7">
    <source>
        <dbReference type="Proteomes" id="UP000601435"/>
    </source>
</evidence>
<evidence type="ECO:0000256" key="4">
    <source>
        <dbReference type="SAM" id="MobiDB-lite"/>
    </source>
</evidence>
<feature type="domain" description="Thiolase-like protein type 1 additional C-terminal" evidence="5">
    <location>
        <begin position="472"/>
        <end position="539"/>
    </location>
</feature>
<dbReference type="PANTHER" id="PTHR18919:SF139">
    <property type="entry name" value="THIOLASE-LIKE PROTEIN TYPE 1 ADDITIONAL C-TERMINAL DOMAIN-CONTAINING PROTEIN"/>
    <property type="match status" value="1"/>
</dbReference>
<keyword evidence="3" id="KW-0012">Acyltransferase</keyword>
<dbReference type="InterPro" id="IPR016039">
    <property type="entry name" value="Thiolase-like"/>
</dbReference>
<dbReference type="EMBL" id="CAJNJA010017538">
    <property type="protein sequence ID" value="CAE7403220.1"/>
    <property type="molecule type" value="Genomic_DNA"/>
</dbReference>
<dbReference type="OrthoDB" id="435240at2759"/>
<organism evidence="6 7">
    <name type="scientific">Symbiodinium necroappetens</name>
    <dbReference type="NCBI Taxonomy" id="1628268"/>
    <lineage>
        <taxon>Eukaryota</taxon>
        <taxon>Sar</taxon>
        <taxon>Alveolata</taxon>
        <taxon>Dinophyceae</taxon>
        <taxon>Suessiales</taxon>
        <taxon>Symbiodiniaceae</taxon>
        <taxon>Symbiodinium</taxon>
    </lineage>
</organism>
<comment type="similarity">
    <text evidence="1">Belongs to the thiolase-like superfamily. Thiolase family.</text>
</comment>
<dbReference type="Proteomes" id="UP000601435">
    <property type="component" value="Unassembled WGS sequence"/>
</dbReference>
<evidence type="ECO:0000256" key="1">
    <source>
        <dbReference type="ARBA" id="ARBA00010982"/>
    </source>
</evidence>
<dbReference type="AlphaFoldDB" id="A0A812QU43"/>
<dbReference type="SUPFAM" id="SSF53901">
    <property type="entry name" value="Thiolase-like"/>
    <property type="match status" value="2"/>
</dbReference>
<name>A0A812QU43_9DINO</name>
<evidence type="ECO:0000256" key="2">
    <source>
        <dbReference type="ARBA" id="ARBA00022679"/>
    </source>
</evidence>
<evidence type="ECO:0000259" key="5">
    <source>
        <dbReference type="Pfam" id="PF18313"/>
    </source>
</evidence>
<sequence>MSVAETTPVVVGVARYTHRIQHSDLSDALTPLQLLERTVTRALQDATLKGADIDCVATMEFWHEMLVPPKTPKHYPNPPKSVATLIGASEAIEKNHLYAHPTGGNGPQELINILGEMISTSKIRSAVICGAEGLAALKKGLAAGMSLPGVTEMRRKLSDKNKSQIDTSGKELPWGDDPGGEPQRFLKSEGMAAYVTRRMVQTGLVDPTVAYAIFEQAYRKECYPNVSREQYQRELARLMSEFSQLAAADPANAWDPQVRTPEQIATPGPGNRYVAFPYTRAMNSFIDVDQSAAVVLMSLGEARRRGVPEEKFVFLHAHSDVTEEPYRMLDRPDFTVSPALRVIRHRLEETLGEPLSGIKHKEIYSCFPVAVRHAALQLGIPFLHASDICKTGGMQFHGGPGNNFSTHSIALMVEILRKDPGSKGLVTSNGGIFSKHSAGVYSTQPCTWVPRHVEEDQARAKQLLAKLHPVPVKMNDQPSGEATVDLWTVVFDVENKPKRAIIIGTLTATSERFIAASTLAALTHLWTSSSCAYGSLVQVYDPM</sequence>
<gene>
    <name evidence="6" type="ORF">SNEC2469_LOCUS11044</name>
</gene>
<proteinExistence type="inferred from homology"/>
<reference evidence="6" key="1">
    <citation type="submission" date="2021-02" db="EMBL/GenBank/DDBJ databases">
        <authorList>
            <person name="Dougan E. K."/>
            <person name="Rhodes N."/>
            <person name="Thang M."/>
            <person name="Chan C."/>
        </authorList>
    </citation>
    <scope>NUCLEOTIDE SEQUENCE</scope>
</reference>
<keyword evidence="7" id="KW-1185">Reference proteome</keyword>